<dbReference type="InterPro" id="IPR050832">
    <property type="entry name" value="Bact_Acetyltransf"/>
</dbReference>
<gene>
    <name evidence="4" type="ORF">AKJ09_06781</name>
</gene>
<dbReference type="PROSITE" id="PS51186">
    <property type="entry name" value="GNAT"/>
    <property type="match status" value="1"/>
</dbReference>
<evidence type="ECO:0000313" key="5">
    <source>
        <dbReference type="Proteomes" id="UP000064967"/>
    </source>
</evidence>
<dbReference type="PIRSF" id="PIRSF028520">
    <property type="entry name" value="UCP028520"/>
    <property type="match status" value="1"/>
</dbReference>
<dbReference type="OrthoDB" id="5459937at2"/>
<organism evidence="4 5">
    <name type="scientific">Labilithrix luteola</name>
    <dbReference type="NCBI Taxonomy" id="1391654"/>
    <lineage>
        <taxon>Bacteria</taxon>
        <taxon>Pseudomonadati</taxon>
        <taxon>Myxococcota</taxon>
        <taxon>Polyangia</taxon>
        <taxon>Polyangiales</taxon>
        <taxon>Labilitrichaceae</taxon>
        <taxon>Labilithrix</taxon>
    </lineage>
</organism>
<sequence>MHIRDIEPADLPALLALNNDHAAEVNALTHEALARLVAIAASARTIDGGGFLVAFDEKTPAQGPNHAWFIERQPAFLYVDRVVIMAQARGRGLARRLYEDLASVAAARPLCCEVNLEPPNAASLAFHERLGFAPCGEAIDPRNGKRVRYLLRAA</sequence>
<dbReference type="RefSeq" id="WP_146651462.1">
    <property type="nucleotide sequence ID" value="NZ_CP012333.1"/>
</dbReference>
<dbReference type="Proteomes" id="UP000064967">
    <property type="component" value="Chromosome"/>
</dbReference>
<dbReference type="Pfam" id="PF00583">
    <property type="entry name" value="Acetyltransf_1"/>
    <property type="match status" value="1"/>
</dbReference>
<protein>
    <submittedName>
        <fullName evidence="4">Acetyltransferase, GNAT family</fullName>
    </submittedName>
</protein>
<dbReference type="AlphaFoldDB" id="A0A0K1Q323"/>
<evidence type="ECO:0000259" key="3">
    <source>
        <dbReference type="PROSITE" id="PS51186"/>
    </source>
</evidence>
<feature type="domain" description="N-acetyltransferase" evidence="3">
    <location>
        <begin position="1"/>
        <end position="154"/>
    </location>
</feature>
<dbReference type="SUPFAM" id="SSF55729">
    <property type="entry name" value="Acyl-CoA N-acyltransferases (Nat)"/>
    <property type="match status" value="1"/>
</dbReference>
<dbReference type="Gene3D" id="3.40.630.30">
    <property type="match status" value="1"/>
</dbReference>
<accession>A0A0K1Q323</accession>
<dbReference type="EMBL" id="CP012333">
    <property type="protein sequence ID" value="AKV00118.1"/>
    <property type="molecule type" value="Genomic_DNA"/>
</dbReference>
<dbReference type="CDD" id="cd04301">
    <property type="entry name" value="NAT_SF"/>
    <property type="match status" value="1"/>
</dbReference>
<dbReference type="STRING" id="1391654.AKJ09_06781"/>
<keyword evidence="5" id="KW-1185">Reference proteome</keyword>
<reference evidence="4 5" key="1">
    <citation type="submission" date="2015-08" db="EMBL/GenBank/DDBJ databases">
        <authorList>
            <person name="Babu N.S."/>
            <person name="Beckwith C.J."/>
            <person name="Beseler K.G."/>
            <person name="Brison A."/>
            <person name="Carone J.V."/>
            <person name="Caskin T.P."/>
            <person name="Diamond M."/>
            <person name="Durham M.E."/>
            <person name="Foxe J.M."/>
            <person name="Go M."/>
            <person name="Henderson B.A."/>
            <person name="Jones I.B."/>
            <person name="McGettigan J.A."/>
            <person name="Micheletti S.J."/>
            <person name="Nasrallah M.E."/>
            <person name="Ortiz D."/>
            <person name="Piller C.R."/>
            <person name="Privatt S.R."/>
            <person name="Schneider S.L."/>
            <person name="Sharp S."/>
            <person name="Smith T.C."/>
            <person name="Stanton J.D."/>
            <person name="Ullery H.E."/>
            <person name="Wilson R.J."/>
            <person name="Serrano M.G."/>
            <person name="Buck G."/>
            <person name="Lee V."/>
            <person name="Wang Y."/>
            <person name="Carvalho R."/>
            <person name="Voegtly L."/>
            <person name="Shi R."/>
            <person name="Duckworth R."/>
            <person name="Johnson A."/>
            <person name="Loviza R."/>
            <person name="Walstead R."/>
            <person name="Shah Z."/>
            <person name="Kiflezghi M."/>
            <person name="Wade K."/>
            <person name="Ball S.L."/>
            <person name="Bradley K.W."/>
            <person name="Asai D.J."/>
            <person name="Bowman C.A."/>
            <person name="Russell D.A."/>
            <person name="Pope W.H."/>
            <person name="Jacobs-Sera D."/>
            <person name="Hendrix R.W."/>
            <person name="Hatfull G.F."/>
        </authorList>
    </citation>
    <scope>NUCLEOTIDE SEQUENCE [LARGE SCALE GENOMIC DNA]</scope>
    <source>
        <strain evidence="4 5">DSM 27648</strain>
    </source>
</reference>
<dbReference type="InterPro" id="IPR016181">
    <property type="entry name" value="Acyl_CoA_acyltransferase"/>
</dbReference>
<keyword evidence="1 4" id="KW-0808">Transferase</keyword>
<evidence type="ECO:0000313" key="4">
    <source>
        <dbReference type="EMBL" id="AKV00118.1"/>
    </source>
</evidence>
<name>A0A0K1Q323_9BACT</name>
<dbReference type="KEGG" id="llu:AKJ09_06781"/>
<dbReference type="PANTHER" id="PTHR43877">
    <property type="entry name" value="AMINOALKYLPHOSPHONATE N-ACETYLTRANSFERASE-RELATED-RELATED"/>
    <property type="match status" value="1"/>
</dbReference>
<proteinExistence type="predicted"/>
<evidence type="ECO:0000256" key="2">
    <source>
        <dbReference type="ARBA" id="ARBA00023315"/>
    </source>
</evidence>
<dbReference type="InterPro" id="IPR000182">
    <property type="entry name" value="GNAT_dom"/>
</dbReference>
<keyword evidence="2" id="KW-0012">Acyltransferase</keyword>
<dbReference type="InterPro" id="IPR016890">
    <property type="entry name" value="UCP028520"/>
</dbReference>
<dbReference type="PANTHER" id="PTHR43877:SF2">
    <property type="entry name" value="AMINOALKYLPHOSPHONATE N-ACETYLTRANSFERASE-RELATED"/>
    <property type="match status" value="1"/>
</dbReference>
<dbReference type="GO" id="GO:0016747">
    <property type="term" value="F:acyltransferase activity, transferring groups other than amino-acyl groups"/>
    <property type="evidence" value="ECO:0007669"/>
    <property type="project" value="InterPro"/>
</dbReference>
<evidence type="ECO:0000256" key="1">
    <source>
        <dbReference type="ARBA" id="ARBA00022679"/>
    </source>
</evidence>